<accession>A0ABX0Y900</accession>
<organism evidence="3 4">
    <name type="scientific">Pseudomonas quercus</name>
    <dbReference type="NCBI Taxonomy" id="2722792"/>
    <lineage>
        <taxon>Bacteria</taxon>
        <taxon>Pseudomonadati</taxon>
        <taxon>Pseudomonadota</taxon>
        <taxon>Gammaproteobacteria</taxon>
        <taxon>Pseudomonadales</taxon>
        <taxon>Pseudomonadaceae</taxon>
        <taxon>Pseudomonas</taxon>
    </lineage>
</organism>
<dbReference type="EMBL" id="JAAVJI010000001">
    <property type="protein sequence ID" value="NJO99439.1"/>
    <property type="molecule type" value="Genomic_DNA"/>
</dbReference>
<dbReference type="SUPFAM" id="SSF53474">
    <property type="entry name" value="alpha/beta-Hydrolases"/>
    <property type="match status" value="1"/>
</dbReference>
<sequence>MRLPLIAYALAALFASTAHAADTPPVYGAQLEGFEYPYTLQHYRFESQGTELQMGYMDVAAAGKANGHTIVLLHGKNFCAATWEATIKVLTGAGYRVIAPDQIGFCTSSKPEHYQYSFQQLASNTHALLNELGIKDAAVLGHSTGGMLATRYALLYPEDTERLMLVNPIGLEDWKALGVPYRTVDDWFARETRLTADSIRDYERKTYYGGRWAPAYERWVTMLAGLNQGPGHNVVAWNSALIYDMIFTQPVVYELDRLKVPTLLLIGTADTTAIGSDIAPPEVKAKLGHYDVLGKQASQRIPGATLVEFPGLGHAPQMEQPDQFHKAMLAWLAQPVPALVDNQE</sequence>
<dbReference type="InterPro" id="IPR050266">
    <property type="entry name" value="AB_hydrolase_sf"/>
</dbReference>
<dbReference type="InterPro" id="IPR000073">
    <property type="entry name" value="AB_hydrolase_1"/>
</dbReference>
<gene>
    <name evidence="3" type="ORF">HBH25_00960</name>
</gene>
<dbReference type="PRINTS" id="PR00111">
    <property type="entry name" value="ABHYDROLASE"/>
</dbReference>
<name>A0ABX0Y900_9PSED</name>
<feature type="domain" description="AB hydrolase-1" evidence="2">
    <location>
        <begin position="70"/>
        <end position="325"/>
    </location>
</feature>
<protein>
    <submittedName>
        <fullName evidence="3">Alpha/beta hydrolase</fullName>
    </submittedName>
</protein>
<dbReference type="GO" id="GO:0016787">
    <property type="term" value="F:hydrolase activity"/>
    <property type="evidence" value="ECO:0007669"/>
    <property type="project" value="UniProtKB-KW"/>
</dbReference>
<dbReference type="Proteomes" id="UP000746535">
    <property type="component" value="Unassembled WGS sequence"/>
</dbReference>
<dbReference type="RefSeq" id="WP_168080597.1">
    <property type="nucleotide sequence ID" value="NZ_JAAVJI010000001.1"/>
</dbReference>
<keyword evidence="3" id="KW-0378">Hydrolase</keyword>
<dbReference type="InterPro" id="IPR000639">
    <property type="entry name" value="Epox_hydrolase-like"/>
</dbReference>
<evidence type="ECO:0000259" key="2">
    <source>
        <dbReference type="Pfam" id="PF12697"/>
    </source>
</evidence>
<dbReference type="InterPro" id="IPR029058">
    <property type="entry name" value="AB_hydrolase_fold"/>
</dbReference>
<reference evidence="3 4" key="1">
    <citation type="submission" date="2020-03" db="EMBL/GenBank/DDBJ databases">
        <authorList>
            <person name="Wang L."/>
            <person name="He N."/>
            <person name="Li Y."/>
            <person name="Fang Y."/>
            <person name="Zhang F."/>
        </authorList>
    </citation>
    <scope>NUCLEOTIDE SEQUENCE [LARGE SCALE GENOMIC DNA]</scope>
    <source>
        <strain evidence="4">hsmgli-8</strain>
    </source>
</reference>
<proteinExistence type="predicted"/>
<feature type="signal peptide" evidence="1">
    <location>
        <begin position="1"/>
        <end position="20"/>
    </location>
</feature>
<dbReference type="PANTHER" id="PTHR43798:SF33">
    <property type="entry name" value="HYDROLASE, PUTATIVE (AFU_ORTHOLOGUE AFUA_2G14860)-RELATED"/>
    <property type="match status" value="1"/>
</dbReference>
<dbReference type="Gene3D" id="3.40.50.1820">
    <property type="entry name" value="alpha/beta hydrolase"/>
    <property type="match status" value="1"/>
</dbReference>
<comment type="caution">
    <text evidence="3">The sequence shown here is derived from an EMBL/GenBank/DDBJ whole genome shotgun (WGS) entry which is preliminary data.</text>
</comment>
<evidence type="ECO:0000313" key="3">
    <source>
        <dbReference type="EMBL" id="NJO99439.1"/>
    </source>
</evidence>
<evidence type="ECO:0000313" key="4">
    <source>
        <dbReference type="Proteomes" id="UP000746535"/>
    </source>
</evidence>
<dbReference type="Pfam" id="PF12697">
    <property type="entry name" value="Abhydrolase_6"/>
    <property type="match status" value="1"/>
</dbReference>
<dbReference type="PRINTS" id="PR00412">
    <property type="entry name" value="EPOXHYDRLASE"/>
</dbReference>
<feature type="chain" id="PRO_5045735640" evidence="1">
    <location>
        <begin position="21"/>
        <end position="344"/>
    </location>
</feature>
<evidence type="ECO:0000256" key="1">
    <source>
        <dbReference type="SAM" id="SignalP"/>
    </source>
</evidence>
<keyword evidence="4" id="KW-1185">Reference proteome</keyword>
<dbReference type="PANTHER" id="PTHR43798">
    <property type="entry name" value="MONOACYLGLYCEROL LIPASE"/>
    <property type="match status" value="1"/>
</dbReference>
<keyword evidence="1" id="KW-0732">Signal</keyword>